<organism evidence="1 2">
    <name type="scientific">Caerostris extrusa</name>
    <name type="common">Bark spider</name>
    <name type="synonym">Caerostris bankana</name>
    <dbReference type="NCBI Taxonomy" id="172846"/>
    <lineage>
        <taxon>Eukaryota</taxon>
        <taxon>Metazoa</taxon>
        <taxon>Ecdysozoa</taxon>
        <taxon>Arthropoda</taxon>
        <taxon>Chelicerata</taxon>
        <taxon>Arachnida</taxon>
        <taxon>Araneae</taxon>
        <taxon>Araneomorphae</taxon>
        <taxon>Entelegynae</taxon>
        <taxon>Araneoidea</taxon>
        <taxon>Araneidae</taxon>
        <taxon>Caerostris</taxon>
    </lineage>
</organism>
<gene>
    <name evidence="1" type="ORF">CEXT_361961</name>
</gene>
<evidence type="ECO:0000313" key="2">
    <source>
        <dbReference type="Proteomes" id="UP001054945"/>
    </source>
</evidence>
<evidence type="ECO:0000313" key="1">
    <source>
        <dbReference type="EMBL" id="GIY99703.1"/>
    </source>
</evidence>
<name>A0AAV4XYT4_CAEEX</name>
<dbReference type="AlphaFoldDB" id="A0AAV4XYT4"/>
<dbReference type="Proteomes" id="UP001054945">
    <property type="component" value="Unassembled WGS sequence"/>
</dbReference>
<accession>A0AAV4XYT4</accession>
<keyword evidence="2" id="KW-1185">Reference proteome</keyword>
<protein>
    <submittedName>
        <fullName evidence="1">Uncharacterized protein</fullName>
    </submittedName>
</protein>
<comment type="caution">
    <text evidence="1">The sequence shown here is derived from an EMBL/GenBank/DDBJ whole genome shotgun (WGS) entry which is preliminary data.</text>
</comment>
<sequence>MGQYTRSMLQHTKNNHAITAPSQPTIQGPLTGCVFPNTRVAYYRGVLQLSSQQQKNDLALEARACDSLRWDSRRGTAQKPPWVKKAGAECGCAEEPIPMSKAEAAILVANNPDQCDPPFAPCTAQTILSPISYLPGRARRDIPFVAPEEGAAKTTVTRRERECAPIFFVRIYLLPRSHPSSELPSDKGLLSFSQTVSGFFWEISERRLRCEVFRAAAKEQRTPLCRPLRLQEIQK</sequence>
<proteinExistence type="predicted"/>
<dbReference type="EMBL" id="BPLR01018450">
    <property type="protein sequence ID" value="GIY99703.1"/>
    <property type="molecule type" value="Genomic_DNA"/>
</dbReference>
<reference evidence="1 2" key="1">
    <citation type="submission" date="2021-06" db="EMBL/GenBank/DDBJ databases">
        <title>Caerostris extrusa draft genome.</title>
        <authorList>
            <person name="Kono N."/>
            <person name="Arakawa K."/>
        </authorList>
    </citation>
    <scope>NUCLEOTIDE SEQUENCE [LARGE SCALE GENOMIC DNA]</scope>
</reference>